<gene>
    <name evidence="1" type="ORF">FRZ54_02380</name>
</gene>
<dbReference type="EMBL" id="CP042436">
    <property type="protein sequence ID" value="QEC65577.1"/>
    <property type="molecule type" value="Genomic_DNA"/>
</dbReference>
<dbReference type="Proteomes" id="UP000321479">
    <property type="component" value="Chromosome"/>
</dbReference>
<accession>A0A5B8V245</accession>
<dbReference type="Pfam" id="PF14124">
    <property type="entry name" value="DUF4291"/>
    <property type="match status" value="1"/>
</dbReference>
<dbReference type="AlphaFoldDB" id="A0A5B8V245"/>
<name>A0A5B8V245_9SPHI</name>
<proteinExistence type="predicted"/>
<dbReference type="PANTHER" id="PTHR38567:SF1">
    <property type="entry name" value="DUF4291 DOMAIN-CONTAINING PROTEIN"/>
    <property type="match status" value="1"/>
</dbReference>
<evidence type="ECO:0000313" key="1">
    <source>
        <dbReference type="EMBL" id="QEC65577.1"/>
    </source>
</evidence>
<keyword evidence="2" id="KW-1185">Reference proteome</keyword>
<dbReference type="InterPro" id="IPR025633">
    <property type="entry name" value="DUF4291"/>
</dbReference>
<protein>
    <submittedName>
        <fullName evidence="1">DUF4291 domain-containing protein</fullName>
    </submittedName>
</protein>
<organism evidence="1 2">
    <name type="scientific">Mucilaginibacter ginsenosidivorans</name>
    <dbReference type="NCBI Taxonomy" id="398053"/>
    <lineage>
        <taxon>Bacteria</taxon>
        <taxon>Pseudomonadati</taxon>
        <taxon>Bacteroidota</taxon>
        <taxon>Sphingobacteriia</taxon>
        <taxon>Sphingobacteriales</taxon>
        <taxon>Sphingobacteriaceae</taxon>
        <taxon>Mucilaginibacter</taxon>
    </lineage>
</organism>
<sequence>MTTELYKEHLLRQPKTGKYILCHQTDDLIVVYQAYNKNIAEFALKNQFFGGPDFSYNRMSWIKPNFLWMMFRCGWAEKENQERVLALWLEKRDFETILGQAVPSTFENRNYKTAEQWKNDLTLKNVRLQWDPDHDPYGRKIERRAIQLGLKGAALENFGQKQIKKIEDITDFVKIQKQFIDSNRLDRLVVPIETVFQPAKEHLYEKIDLDR</sequence>
<dbReference type="PANTHER" id="PTHR38567">
    <property type="entry name" value="DUF4291 DOMAIN-CONTAINING PROTEIN"/>
    <property type="match status" value="1"/>
</dbReference>
<dbReference type="KEGG" id="mgin:FRZ54_02380"/>
<dbReference type="OrthoDB" id="65842at2"/>
<evidence type="ECO:0000313" key="2">
    <source>
        <dbReference type="Proteomes" id="UP000321479"/>
    </source>
</evidence>
<reference evidence="1 2" key="1">
    <citation type="journal article" date="2017" name="Curr. Microbiol.">
        <title>Mucilaginibacter ginsenosidivorans sp. nov., Isolated from Soil of Ginseng Field.</title>
        <authorList>
            <person name="Kim M.M."/>
            <person name="Siddiqi M.Z."/>
            <person name="Im W.T."/>
        </authorList>
    </citation>
    <scope>NUCLEOTIDE SEQUENCE [LARGE SCALE GENOMIC DNA]</scope>
    <source>
        <strain evidence="1 2">Gsoil 3017</strain>
    </source>
</reference>